<name>L2FWT5_COLFN</name>
<evidence type="ECO:0000313" key="1">
    <source>
        <dbReference type="EMBL" id="ELA30797.1"/>
    </source>
</evidence>
<dbReference type="EMBL" id="KB020785">
    <property type="protein sequence ID" value="ELA30797.1"/>
    <property type="molecule type" value="Genomic_DNA"/>
</dbReference>
<accession>L2FWT5</accession>
<evidence type="ECO:0000313" key="2">
    <source>
        <dbReference type="EMBL" id="KAF4476932.1"/>
    </source>
</evidence>
<keyword evidence="3" id="KW-1185">Reference proteome</keyword>
<reference evidence="2 3" key="3">
    <citation type="submission" date="2020-04" db="EMBL/GenBank/DDBJ databases">
        <title>Genome sequencing and assembly of multiple isolates from the Colletotrichum gloeosporioides species complex.</title>
        <authorList>
            <person name="Gan P."/>
            <person name="Shirasu K."/>
        </authorList>
    </citation>
    <scope>NUCLEOTIDE SEQUENCE [LARGE SCALE GENOMIC DNA]</scope>
    <source>
        <strain evidence="2 3">Nara gc5</strain>
    </source>
</reference>
<dbReference type="AlphaFoldDB" id="L2FWT5"/>
<reference evidence="2 3" key="2">
    <citation type="submission" date="2012-08" db="EMBL/GenBank/DDBJ databases">
        <authorList>
            <person name="Gan P.H.P."/>
            <person name="Ikeda K."/>
            <person name="Irieda H."/>
            <person name="Narusaka M."/>
            <person name="O'Connell R.J."/>
            <person name="Narusaka Y."/>
            <person name="Takano Y."/>
            <person name="Kubo Y."/>
            <person name="Shirasu K."/>
        </authorList>
    </citation>
    <scope>NUCLEOTIDE SEQUENCE [LARGE SCALE GENOMIC DNA]</scope>
    <source>
        <strain evidence="2 3">Nara gc5</strain>
    </source>
</reference>
<dbReference type="Proteomes" id="UP000011096">
    <property type="component" value="Unassembled WGS sequence"/>
</dbReference>
<dbReference type="HOGENOM" id="CLU_108458_1_0_1"/>
<sequence>MSSQYTLTVNVDPKWVSAWSKIPGMKLCFATAVGSGSSATFSNVVAYTHNIAPNVTIQWGNNYRIAGSTNNFSNGAKFTASTDKIAVKFGSKTEVKKDWSISTNPDDGAPDAGFLFTNQIEVAAVLYREIQGEFKAIYISHVGPMPKNSKEKLTPKQKVYVWFSDSYEDETMIDDFSGDLKEIVYDGKTSATVKFDGGGTWFDM</sequence>
<protein>
    <submittedName>
        <fullName evidence="1">Uncharacterized protein</fullName>
    </submittedName>
</protein>
<organism evidence="1">
    <name type="scientific">Colletotrichum fructicola (strain Nara gc5)</name>
    <name type="common">Anthracnose fungus</name>
    <name type="synonym">Colletotrichum gloeosporioides (strain Nara gc5)</name>
    <dbReference type="NCBI Taxonomy" id="1213859"/>
    <lineage>
        <taxon>Eukaryota</taxon>
        <taxon>Fungi</taxon>
        <taxon>Dikarya</taxon>
        <taxon>Ascomycota</taxon>
        <taxon>Pezizomycotina</taxon>
        <taxon>Sordariomycetes</taxon>
        <taxon>Hypocreomycetidae</taxon>
        <taxon>Glomerellales</taxon>
        <taxon>Glomerellaceae</taxon>
        <taxon>Colletotrichum</taxon>
        <taxon>Colletotrichum gloeosporioides species complex</taxon>
    </lineage>
</organism>
<proteinExistence type="predicted"/>
<dbReference type="InParanoid" id="L2FWT5"/>
<gene>
    <name evidence="1" type="ORF">CGGC5_9003</name>
    <name evidence="2" type="ORF">CGGC5_v015413</name>
</gene>
<dbReference type="EMBL" id="ANPB02000009">
    <property type="protein sequence ID" value="KAF4476932.1"/>
    <property type="molecule type" value="Genomic_DNA"/>
</dbReference>
<reference evidence="1" key="1">
    <citation type="submission" date="2012-08" db="EMBL/GenBank/DDBJ databases">
        <title>Genome analysis of Colletotrichum orbiculare and Colletotrichum fructicola.</title>
        <authorList>
            <person name="Gan P.H.P."/>
            <person name="Ikeda K."/>
            <person name="Irieda H."/>
            <person name="Narusaka M."/>
            <person name="O'Connell R.J."/>
            <person name="Narusaka Y."/>
            <person name="Takano Y."/>
            <person name="Kubo Y."/>
            <person name="Shirasu K."/>
        </authorList>
    </citation>
    <scope>NUCLEOTIDE SEQUENCE</scope>
    <source>
        <strain evidence="1">Nara gc5</strain>
    </source>
</reference>
<evidence type="ECO:0000313" key="3">
    <source>
        <dbReference type="Proteomes" id="UP000011096"/>
    </source>
</evidence>
<dbReference type="OrthoDB" id="2987506at2759"/>